<dbReference type="RefSeq" id="XP_036530765.1">
    <property type="nucleotide sequence ID" value="XM_036678699.1"/>
</dbReference>
<sequence>MLSSTESNSILTINIVTASTGPILRTEMSGQISQLRTAVDVLLRMSNLPPLSSYNLSSPTSLEQDISRTADDDASREDRDESLPLAQILTPLAAEDEGLWTNFFCYGILCPHDGLESLRKSSTALTAAICAVASLRDPKGSNNCKVCHTEFLKTISSSIFSMSHTADDIRALIVGAYWLGNVSYTLLEHAVQIAIRLNYYLYYFSVMKGPSQQDKVVYFRIVLANDAHFYC</sequence>
<dbReference type="GeneID" id="59313417"/>
<gene>
    <name evidence="2" type="ORF">FSUBG_13773</name>
</gene>
<keyword evidence="3" id="KW-1185">Reference proteome</keyword>
<proteinExistence type="predicted"/>
<dbReference type="Proteomes" id="UP000547976">
    <property type="component" value="Unassembled WGS sequence"/>
</dbReference>
<feature type="region of interest" description="Disordered" evidence="1">
    <location>
        <begin position="54"/>
        <end position="80"/>
    </location>
</feature>
<reference evidence="2 3" key="1">
    <citation type="submission" date="2020-05" db="EMBL/GenBank/DDBJ databases">
        <title>Identification and distribution of gene clusters putatively required for synthesis of sphingolipid metabolism inhibitors in phylogenetically diverse species of the filamentous fungus Fusarium.</title>
        <authorList>
            <person name="Kim H.-S."/>
            <person name="Busman M."/>
            <person name="Brown D.W."/>
            <person name="Divon H."/>
            <person name="Uhlig S."/>
            <person name="Proctor R.H."/>
        </authorList>
    </citation>
    <scope>NUCLEOTIDE SEQUENCE [LARGE SCALE GENOMIC DNA]</scope>
    <source>
        <strain evidence="2 3">NRRL 66333</strain>
    </source>
</reference>
<protein>
    <submittedName>
        <fullName evidence="2">C6 transcription factor</fullName>
    </submittedName>
</protein>
<dbReference type="EMBL" id="JAAOAV010000395">
    <property type="protein sequence ID" value="KAF5578550.1"/>
    <property type="molecule type" value="Genomic_DNA"/>
</dbReference>
<evidence type="ECO:0000313" key="3">
    <source>
        <dbReference type="Proteomes" id="UP000547976"/>
    </source>
</evidence>
<name>A0A8H5KQC0_GIBSU</name>
<comment type="caution">
    <text evidence="2">The sequence shown here is derived from an EMBL/GenBank/DDBJ whole genome shotgun (WGS) entry which is preliminary data.</text>
</comment>
<feature type="compositionally biased region" description="Basic and acidic residues" evidence="1">
    <location>
        <begin position="65"/>
        <end position="80"/>
    </location>
</feature>
<evidence type="ECO:0000256" key="1">
    <source>
        <dbReference type="SAM" id="MobiDB-lite"/>
    </source>
</evidence>
<dbReference type="OrthoDB" id="4060227at2759"/>
<dbReference type="AlphaFoldDB" id="A0A8H5KQC0"/>
<organism evidence="2 3">
    <name type="scientific">Gibberella subglutinans</name>
    <name type="common">Fusarium subglutinans</name>
    <dbReference type="NCBI Taxonomy" id="42677"/>
    <lineage>
        <taxon>Eukaryota</taxon>
        <taxon>Fungi</taxon>
        <taxon>Dikarya</taxon>
        <taxon>Ascomycota</taxon>
        <taxon>Pezizomycotina</taxon>
        <taxon>Sordariomycetes</taxon>
        <taxon>Hypocreomycetidae</taxon>
        <taxon>Hypocreales</taxon>
        <taxon>Nectriaceae</taxon>
        <taxon>Fusarium</taxon>
        <taxon>Fusarium fujikuroi species complex</taxon>
    </lineage>
</organism>
<accession>A0A8H5KQC0</accession>
<evidence type="ECO:0000313" key="2">
    <source>
        <dbReference type="EMBL" id="KAF5578550.1"/>
    </source>
</evidence>